<dbReference type="RefSeq" id="WP_217773860.1">
    <property type="nucleotide sequence ID" value="NZ_JAHONW010000013.1"/>
</dbReference>
<dbReference type="GO" id="GO:0003723">
    <property type="term" value="F:RNA binding"/>
    <property type="evidence" value="ECO:0007669"/>
    <property type="project" value="InterPro"/>
</dbReference>
<dbReference type="AlphaFoldDB" id="A0AAW5C5X8"/>
<dbReference type="Pfam" id="PF08845">
    <property type="entry name" value="SymE_toxin"/>
    <property type="match status" value="1"/>
</dbReference>
<evidence type="ECO:0000313" key="2">
    <source>
        <dbReference type="EMBL" id="MCG4960218.1"/>
    </source>
</evidence>
<dbReference type="GO" id="GO:0016070">
    <property type="term" value="P:RNA metabolic process"/>
    <property type="evidence" value="ECO:0007669"/>
    <property type="project" value="InterPro"/>
</dbReference>
<protein>
    <submittedName>
        <fullName evidence="2">Type I toxin-antitoxin system SymE family toxin</fullName>
    </submittedName>
</protein>
<sequence length="78" mass="8810">MRTVDLTPHKKNEVSTRKIRCVSSPQSKFNRKLPSISLAGVWLQEAGFEVGDFARIVVLDGVLVISCERLPDNENREK</sequence>
<dbReference type="EMBL" id="JAKNDN010000018">
    <property type="protein sequence ID" value="MCG4960218.1"/>
    <property type="molecule type" value="Genomic_DNA"/>
</dbReference>
<dbReference type="InterPro" id="IPR014944">
    <property type="entry name" value="Toxin_SymE-like"/>
</dbReference>
<accession>A0AAW5C5X8</accession>
<proteinExistence type="predicted"/>
<evidence type="ECO:0000259" key="1">
    <source>
        <dbReference type="Pfam" id="PF08845"/>
    </source>
</evidence>
<organism evidence="2 3">
    <name type="scientific">Odoribacter splanchnicus</name>
    <dbReference type="NCBI Taxonomy" id="28118"/>
    <lineage>
        <taxon>Bacteria</taxon>
        <taxon>Pseudomonadati</taxon>
        <taxon>Bacteroidota</taxon>
        <taxon>Bacteroidia</taxon>
        <taxon>Bacteroidales</taxon>
        <taxon>Odoribacteraceae</taxon>
        <taxon>Odoribacter</taxon>
    </lineage>
</organism>
<dbReference type="GO" id="GO:0016788">
    <property type="term" value="F:hydrolase activity, acting on ester bonds"/>
    <property type="evidence" value="ECO:0007669"/>
    <property type="project" value="InterPro"/>
</dbReference>
<dbReference type="GO" id="GO:0005737">
    <property type="term" value="C:cytoplasm"/>
    <property type="evidence" value="ECO:0007669"/>
    <property type="project" value="InterPro"/>
</dbReference>
<name>A0AAW5C5X8_9BACT</name>
<evidence type="ECO:0000313" key="3">
    <source>
        <dbReference type="Proteomes" id="UP001199750"/>
    </source>
</evidence>
<gene>
    <name evidence="2" type="ORF">L0P03_10210</name>
</gene>
<feature type="domain" description="Toxin SymE-like" evidence="1">
    <location>
        <begin position="31"/>
        <end position="66"/>
    </location>
</feature>
<reference evidence="2" key="1">
    <citation type="submission" date="2022-01" db="EMBL/GenBank/DDBJ databases">
        <title>Collection of gut derived symbiotic bacterial strains cultured from healthy donors.</title>
        <authorList>
            <person name="Lin H."/>
            <person name="Kohout C."/>
            <person name="Waligurski E."/>
            <person name="Pamer E.G."/>
        </authorList>
    </citation>
    <scope>NUCLEOTIDE SEQUENCE</scope>
    <source>
        <strain evidence="2">DFI.1.149</strain>
    </source>
</reference>
<comment type="caution">
    <text evidence="2">The sequence shown here is derived from an EMBL/GenBank/DDBJ whole genome shotgun (WGS) entry which is preliminary data.</text>
</comment>
<dbReference type="Proteomes" id="UP001199750">
    <property type="component" value="Unassembled WGS sequence"/>
</dbReference>